<dbReference type="EMBL" id="JALBUS010000010">
    <property type="protein sequence ID" value="MDX8417701.1"/>
    <property type="molecule type" value="Genomic_DNA"/>
</dbReference>
<sequence>MHTYTLYVVVDSLESQRIEDVQSALSKLGDFHFSPVRNQDSLIDCSEFYATIQCAEPTWNTLIPQFNAYWSVHDETWMDYGYNTPMFHPDVYYLEIK</sequence>
<evidence type="ECO:0000313" key="1">
    <source>
        <dbReference type="EMBL" id="MDX8417701.1"/>
    </source>
</evidence>
<gene>
    <name evidence="1" type="ORF">MOZ64_07570</name>
</gene>
<accession>A0ABU4WNU1</accession>
<evidence type="ECO:0000313" key="2">
    <source>
        <dbReference type="Proteomes" id="UP001285244"/>
    </source>
</evidence>
<comment type="caution">
    <text evidence="1">The sequence shown here is derived from an EMBL/GenBank/DDBJ whole genome shotgun (WGS) entry which is preliminary data.</text>
</comment>
<proteinExistence type="predicted"/>
<keyword evidence="2" id="KW-1185">Reference proteome</keyword>
<organism evidence="1 2">
    <name type="scientific">Absicoccus intestinalis</name>
    <dbReference type="NCBI Taxonomy" id="2926319"/>
    <lineage>
        <taxon>Bacteria</taxon>
        <taxon>Bacillati</taxon>
        <taxon>Bacillota</taxon>
        <taxon>Erysipelotrichia</taxon>
        <taxon>Erysipelotrichales</taxon>
        <taxon>Erysipelotrichaceae</taxon>
        <taxon>Absicoccus</taxon>
    </lineage>
</organism>
<dbReference type="RefSeq" id="WP_320325976.1">
    <property type="nucleotide sequence ID" value="NZ_JALBUS010000010.1"/>
</dbReference>
<reference evidence="1 2" key="1">
    <citation type="submission" date="2022-03" db="EMBL/GenBank/DDBJ databases">
        <title>Novel taxa within the pig intestine.</title>
        <authorList>
            <person name="Wylensek D."/>
            <person name="Bishof K."/>
            <person name="Afrizal A."/>
            <person name="Clavel T."/>
        </authorList>
    </citation>
    <scope>NUCLEOTIDE SEQUENCE [LARGE SCALE GENOMIC DNA]</scope>
    <source>
        <strain evidence="1 2">Cla-KB-P134</strain>
    </source>
</reference>
<dbReference type="Proteomes" id="UP001285244">
    <property type="component" value="Unassembled WGS sequence"/>
</dbReference>
<name>A0ABU4WNU1_9FIRM</name>
<protein>
    <submittedName>
        <fullName evidence="1">Uncharacterized protein</fullName>
    </submittedName>
</protein>